<feature type="non-terminal residue" evidence="1">
    <location>
        <position position="67"/>
    </location>
</feature>
<dbReference type="Proteomes" id="UP000789831">
    <property type="component" value="Unassembled WGS sequence"/>
</dbReference>
<gene>
    <name evidence="1" type="ORF">AGERDE_LOCUS11285</name>
</gene>
<keyword evidence="2" id="KW-1185">Reference proteome</keyword>
<protein>
    <submittedName>
        <fullName evidence="1">7952_t:CDS:1</fullName>
    </submittedName>
</protein>
<organism evidence="1 2">
    <name type="scientific">Ambispora gerdemannii</name>
    <dbReference type="NCBI Taxonomy" id="144530"/>
    <lineage>
        <taxon>Eukaryota</taxon>
        <taxon>Fungi</taxon>
        <taxon>Fungi incertae sedis</taxon>
        <taxon>Mucoromycota</taxon>
        <taxon>Glomeromycotina</taxon>
        <taxon>Glomeromycetes</taxon>
        <taxon>Archaeosporales</taxon>
        <taxon>Ambisporaceae</taxon>
        <taxon>Ambispora</taxon>
    </lineage>
</organism>
<reference evidence="1" key="1">
    <citation type="submission" date="2021-06" db="EMBL/GenBank/DDBJ databases">
        <authorList>
            <person name="Kallberg Y."/>
            <person name="Tangrot J."/>
            <person name="Rosling A."/>
        </authorList>
    </citation>
    <scope>NUCLEOTIDE SEQUENCE</scope>
    <source>
        <strain evidence="1">MT106</strain>
    </source>
</reference>
<proteinExistence type="predicted"/>
<accession>A0A9N9DPZ3</accession>
<name>A0A9N9DPZ3_9GLOM</name>
<dbReference type="EMBL" id="CAJVPL010004492">
    <property type="protein sequence ID" value="CAG8648154.1"/>
    <property type="molecule type" value="Genomic_DNA"/>
</dbReference>
<comment type="caution">
    <text evidence="1">The sequence shown here is derived from an EMBL/GenBank/DDBJ whole genome shotgun (WGS) entry which is preliminary data.</text>
</comment>
<sequence>MESHLALHCKKVPDDVNNLFLQLIAEKAEKLVDKDNIDDNILLTINKKRKYISKQVTLDSSFKSTEP</sequence>
<evidence type="ECO:0000313" key="2">
    <source>
        <dbReference type="Proteomes" id="UP000789831"/>
    </source>
</evidence>
<evidence type="ECO:0000313" key="1">
    <source>
        <dbReference type="EMBL" id="CAG8648154.1"/>
    </source>
</evidence>
<dbReference type="AlphaFoldDB" id="A0A9N9DPZ3"/>